<dbReference type="SUPFAM" id="SSF54427">
    <property type="entry name" value="NTF2-like"/>
    <property type="match status" value="1"/>
</dbReference>
<evidence type="ECO:0000256" key="1">
    <source>
        <dbReference type="SAM" id="MobiDB-lite"/>
    </source>
</evidence>
<evidence type="ECO:0000313" key="3">
    <source>
        <dbReference type="Proteomes" id="UP000319514"/>
    </source>
</evidence>
<proteinExistence type="predicted"/>
<dbReference type="Proteomes" id="UP000319514">
    <property type="component" value="Unassembled WGS sequence"/>
</dbReference>
<gene>
    <name evidence="2" type="ORF">FB474_1016</name>
</gene>
<protein>
    <submittedName>
        <fullName evidence="2">SnoaL-like protein</fullName>
    </submittedName>
</protein>
<reference evidence="2 3" key="1">
    <citation type="submission" date="2019-06" db="EMBL/GenBank/DDBJ databases">
        <title>Sequencing the genomes of 1000 actinobacteria strains.</title>
        <authorList>
            <person name="Klenk H.-P."/>
        </authorList>
    </citation>
    <scope>NUCLEOTIDE SEQUENCE [LARGE SCALE GENOMIC DNA]</scope>
    <source>
        <strain evidence="2 3">DSM 18082</strain>
    </source>
</reference>
<dbReference type="Gene3D" id="3.10.450.50">
    <property type="match status" value="1"/>
</dbReference>
<evidence type="ECO:0000313" key="2">
    <source>
        <dbReference type="EMBL" id="TQL59654.1"/>
    </source>
</evidence>
<dbReference type="InterPro" id="IPR032710">
    <property type="entry name" value="NTF2-like_dom_sf"/>
</dbReference>
<keyword evidence="3" id="KW-1185">Reference proteome</keyword>
<sequence>MGETDVHDLFRRAVAEDDAAAMREGVKRMLGLAEGGGLSPEREYELRRPDFVMEMPQSGERVRGREDMRRMQESFPGGGPAFTLRRVVGCGRVWVAEADGRYGEDHWQVVAIFELDADGLIARETRYYPQPFDAPDWRGGFTERM</sequence>
<feature type="compositionally biased region" description="Basic and acidic residues" evidence="1">
    <location>
        <begin position="60"/>
        <end position="72"/>
    </location>
</feature>
<name>A0A542ZH51_9MICO</name>
<accession>A0A542ZH51</accession>
<dbReference type="RefSeq" id="WP_141787649.1">
    <property type="nucleotide sequence ID" value="NZ_BAAAKX010000004.1"/>
</dbReference>
<feature type="region of interest" description="Disordered" evidence="1">
    <location>
        <begin position="56"/>
        <end position="76"/>
    </location>
</feature>
<dbReference type="EMBL" id="VFOQ01000001">
    <property type="protein sequence ID" value="TQL59654.1"/>
    <property type="molecule type" value="Genomic_DNA"/>
</dbReference>
<comment type="caution">
    <text evidence="2">The sequence shown here is derived from an EMBL/GenBank/DDBJ whole genome shotgun (WGS) entry which is preliminary data.</text>
</comment>
<dbReference type="OrthoDB" id="3826377at2"/>
<dbReference type="AlphaFoldDB" id="A0A542ZH51"/>
<organism evidence="2 3">
    <name type="scientific">Oryzihumus leptocrescens</name>
    <dbReference type="NCBI Taxonomy" id="297536"/>
    <lineage>
        <taxon>Bacteria</taxon>
        <taxon>Bacillati</taxon>
        <taxon>Actinomycetota</taxon>
        <taxon>Actinomycetes</taxon>
        <taxon>Micrococcales</taxon>
        <taxon>Intrasporangiaceae</taxon>
        <taxon>Oryzihumus</taxon>
    </lineage>
</organism>